<dbReference type="AlphaFoldDB" id="A0A1V6SQN5"/>
<protein>
    <submittedName>
        <fullName evidence="2">Uncharacterized protein</fullName>
    </submittedName>
</protein>
<proteinExistence type="predicted"/>
<feature type="region of interest" description="Disordered" evidence="1">
    <location>
        <begin position="176"/>
        <end position="195"/>
    </location>
</feature>
<sequence length="195" mass="21724">MARHIRVFTLTFLLLLLFSFFLFSGLGATIKARPDLIMGVAPAPAPAAAPVSVRASDSTSAPVFASPPAPPPVPGPAAPSAYPFSIPAAAQWAFAIFGAANALFSCVEKIGKSWSWRGRDWFHWFWNTPKVAMARVRILKLVQWWWEKVQPWWELVQPWWSVVEEFGRSLIQGEEGYVTPREGPNSPVEDHSHTQ</sequence>
<name>A0A1V6SQN5_9EURO</name>
<reference evidence="3" key="1">
    <citation type="journal article" date="2017" name="Nat. Microbiol.">
        <title>Global analysis of biosynthetic gene clusters reveals vast potential of secondary metabolite production in Penicillium species.</title>
        <authorList>
            <person name="Nielsen J.C."/>
            <person name="Grijseels S."/>
            <person name="Prigent S."/>
            <person name="Ji B."/>
            <person name="Dainat J."/>
            <person name="Nielsen K.F."/>
            <person name="Frisvad J.C."/>
            <person name="Workman M."/>
            <person name="Nielsen J."/>
        </authorList>
    </citation>
    <scope>NUCLEOTIDE SEQUENCE [LARGE SCALE GENOMIC DNA]</scope>
    <source>
        <strain evidence="3">IBT 24891</strain>
    </source>
</reference>
<dbReference type="Proteomes" id="UP000191285">
    <property type="component" value="Unassembled WGS sequence"/>
</dbReference>
<accession>A0A1V6SQN5</accession>
<keyword evidence="3" id="KW-1185">Reference proteome</keyword>
<dbReference type="EMBL" id="MLKD01000026">
    <property type="protein sequence ID" value="OQE15883.1"/>
    <property type="molecule type" value="Genomic_DNA"/>
</dbReference>
<comment type="caution">
    <text evidence="2">The sequence shown here is derived from an EMBL/GenBank/DDBJ whole genome shotgun (WGS) entry which is preliminary data.</text>
</comment>
<evidence type="ECO:0000313" key="2">
    <source>
        <dbReference type="EMBL" id="OQE15883.1"/>
    </source>
</evidence>
<evidence type="ECO:0000256" key="1">
    <source>
        <dbReference type="SAM" id="MobiDB-lite"/>
    </source>
</evidence>
<gene>
    <name evidence="2" type="ORF">PENSTE_c026G02162</name>
</gene>
<evidence type="ECO:0000313" key="3">
    <source>
        <dbReference type="Proteomes" id="UP000191285"/>
    </source>
</evidence>
<organism evidence="2 3">
    <name type="scientific">Penicillium steckii</name>
    <dbReference type="NCBI Taxonomy" id="303698"/>
    <lineage>
        <taxon>Eukaryota</taxon>
        <taxon>Fungi</taxon>
        <taxon>Dikarya</taxon>
        <taxon>Ascomycota</taxon>
        <taxon>Pezizomycotina</taxon>
        <taxon>Eurotiomycetes</taxon>
        <taxon>Eurotiomycetidae</taxon>
        <taxon>Eurotiales</taxon>
        <taxon>Aspergillaceae</taxon>
        <taxon>Penicillium</taxon>
    </lineage>
</organism>